<comment type="caution">
    <text evidence="1">The sequence shown here is derived from an EMBL/GenBank/DDBJ whole genome shotgun (WGS) entry which is preliminary data.</text>
</comment>
<protein>
    <submittedName>
        <fullName evidence="1">Uncharacterized protein</fullName>
    </submittedName>
</protein>
<evidence type="ECO:0000313" key="1">
    <source>
        <dbReference type="EMBL" id="MBT9432367.1"/>
    </source>
</evidence>
<reference evidence="1 2" key="1">
    <citation type="journal article" date="2021" name="Genome Biol. Evol.">
        <title>The evolution of interdependence in a four-way mealybug symbiosis.</title>
        <authorList>
            <person name="Garber A.I."/>
            <person name="Kupper M."/>
            <person name="Laetsch D.R."/>
            <person name="Weldon S.R."/>
            <person name="Ladinsky M.S."/>
            <person name="Bjorkman P.J."/>
            <person name="McCutcheon J.P."/>
        </authorList>
    </citation>
    <scope>NUCLEOTIDE SEQUENCE [LARGE SCALE GENOMIC DNA]</scope>
    <source>
        <strain evidence="1">SOD</strain>
    </source>
</reference>
<proteinExistence type="predicted"/>
<gene>
    <name evidence="1" type="ORF">JZM24_09940</name>
</gene>
<organism evidence="1 2">
    <name type="scientific">Candidatus Sodalis endolongispinus</name>
    <dbReference type="NCBI Taxonomy" id="2812662"/>
    <lineage>
        <taxon>Bacteria</taxon>
        <taxon>Pseudomonadati</taxon>
        <taxon>Pseudomonadota</taxon>
        <taxon>Gammaproteobacteria</taxon>
        <taxon>Enterobacterales</taxon>
        <taxon>Bruguierivoracaceae</taxon>
        <taxon>Sodalis</taxon>
    </lineage>
</organism>
<evidence type="ECO:0000313" key="2">
    <source>
        <dbReference type="Proteomes" id="UP000811282"/>
    </source>
</evidence>
<accession>A0ABS5YBM0</accession>
<keyword evidence="2" id="KW-1185">Reference proteome</keyword>
<dbReference type="EMBL" id="JAFJYC010000001">
    <property type="protein sequence ID" value="MBT9432367.1"/>
    <property type="molecule type" value="Genomic_DNA"/>
</dbReference>
<sequence>MAVTQMLRLELNLDAKDKAFLQALLQVDNSALTLMPPSPPSTENPKCPCRSLADDLVKIKNLHNAILEAPPEMTPQLLAVFGQTLRRTRHEDSPLLALRIAQARVLNGEGCFKVAKEHGITDELTHCGLQLSAAMGPAVKAIADGQACHVIAQEIEILHAGPLVALEMLAVKGPAGDSIRRGESCLTVAKAYGIVQP</sequence>
<dbReference type="Proteomes" id="UP000811282">
    <property type="component" value="Unassembled WGS sequence"/>
</dbReference>
<dbReference type="RefSeq" id="WP_215669521.1">
    <property type="nucleotide sequence ID" value="NZ_JAFJYC010000001.1"/>
</dbReference>
<name>A0ABS5YBM0_9GAMM</name>